<evidence type="ECO:0000313" key="1">
    <source>
        <dbReference type="EMBL" id="RDI67545.1"/>
    </source>
</evidence>
<protein>
    <submittedName>
        <fullName evidence="1">Uncharacterized protein</fullName>
    </submittedName>
</protein>
<dbReference type="AlphaFoldDB" id="A0A370IA00"/>
<sequence>MPMSYLLHDFLLPYLGEDAATYWAQLLVVNPI</sequence>
<name>A0A370IA00_9NOCA</name>
<proteinExistence type="predicted"/>
<gene>
    <name evidence="1" type="ORF">DFR76_103616</name>
</gene>
<dbReference type="Proteomes" id="UP000254869">
    <property type="component" value="Unassembled WGS sequence"/>
</dbReference>
<keyword evidence="2" id="KW-1185">Reference proteome</keyword>
<reference evidence="1 2" key="1">
    <citation type="submission" date="2018-07" db="EMBL/GenBank/DDBJ databases">
        <title>Genomic Encyclopedia of Type Strains, Phase IV (KMG-IV): sequencing the most valuable type-strain genomes for metagenomic binning, comparative biology and taxonomic classification.</title>
        <authorList>
            <person name="Goeker M."/>
        </authorList>
    </citation>
    <scope>NUCLEOTIDE SEQUENCE [LARGE SCALE GENOMIC DNA]</scope>
    <source>
        <strain evidence="1 2">DSM 44290</strain>
    </source>
</reference>
<accession>A0A370IA00</accession>
<evidence type="ECO:0000313" key="2">
    <source>
        <dbReference type="Proteomes" id="UP000254869"/>
    </source>
</evidence>
<comment type="caution">
    <text evidence="1">The sequence shown here is derived from an EMBL/GenBank/DDBJ whole genome shotgun (WGS) entry which is preliminary data.</text>
</comment>
<dbReference type="STRING" id="1210086.GCA_001613105_05674"/>
<dbReference type="EMBL" id="QQBC01000003">
    <property type="protein sequence ID" value="RDI67545.1"/>
    <property type="molecule type" value="Genomic_DNA"/>
</dbReference>
<organism evidence="1 2">
    <name type="scientific">Nocardia pseudobrasiliensis</name>
    <dbReference type="NCBI Taxonomy" id="45979"/>
    <lineage>
        <taxon>Bacteria</taxon>
        <taxon>Bacillati</taxon>
        <taxon>Actinomycetota</taxon>
        <taxon>Actinomycetes</taxon>
        <taxon>Mycobacteriales</taxon>
        <taxon>Nocardiaceae</taxon>
        <taxon>Nocardia</taxon>
    </lineage>
</organism>